<evidence type="ECO:0000313" key="3">
    <source>
        <dbReference type="EMBL" id="MBO1901924.1"/>
    </source>
</evidence>
<name>A0A939MRZ5_9MICO</name>
<accession>A0A939MRZ5</accession>
<feature type="transmembrane region" description="Helical" evidence="2">
    <location>
        <begin position="349"/>
        <end position="370"/>
    </location>
</feature>
<keyword evidence="2" id="KW-0472">Membrane</keyword>
<dbReference type="AlphaFoldDB" id="A0A939MRZ5"/>
<evidence type="ECO:0000256" key="1">
    <source>
        <dbReference type="SAM" id="MobiDB-lite"/>
    </source>
</evidence>
<feature type="region of interest" description="Disordered" evidence="1">
    <location>
        <begin position="1"/>
        <end position="203"/>
    </location>
</feature>
<feature type="compositionally biased region" description="Basic and acidic residues" evidence="1">
    <location>
        <begin position="1"/>
        <end position="12"/>
    </location>
</feature>
<feature type="compositionally biased region" description="Low complexity" evidence="1">
    <location>
        <begin position="79"/>
        <end position="103"/>
    </location>
</feature>
<feature type="compositionally biased region" description="Low complexity" evidence="1">
    <location>
        <begin position="129"/>
        <end position="144"/>
    </location>
</feature>
<evidence type="ECO:0000256" key="2">
    <source>
        <dbReference type="SAM" id="Phobius"/>
    </source>
</evidence>
<protein>
    <submittedName>
        <fullName evidence="3">Uncharacterized protein</fullName>
    </submittedName>
</protein>
<keyword evidence="2" id="KW-0812">Transmembrane</keyword>
<keyword evidence="2" id="KW-1133">Transmembrane helix</keyword>
<reference evidence="3" key="1">
    <citation type="submission" date="2021-03" db="EMBL/GenBank/DDBJ databases">
        <title>Leucobacter chromiisoli sp. nov., isolated from chromium-containing soil of chemical plant.</title>
        <authorList>
            <person name="Xu Z."/>
        </authorList>
    </citation>
    <scope>NUCLEOTIDE SEQUENCE</scope>
    <source>
        <strain evidence="3">S27</strain>
    </source>
</reference>
<sequence>MSEQEADRPLTRRERRLRGLGVEAETAPPVAEQQPTAEAAAAAAPGPGDDAGIEISPLDEHGRPRTRREIRQLREQLLAERGAAAPPAQEAPTQAAEAEQGPESVADEFDPRLAETQAFTVQESREAEAAAPPAAKPTADDPSAGPLPAPSEPPQDSPATAAEPPVGEPPAQPVDGAAQADDGTVRPDGAPKQERGYSFPDIAPLEENVSVFDDPGGRAAAAGGAESPGAFDDLISRAVAQEGAAASTNSSALILPNLPETTGLSGPLGETGELFVTGSIELPKSLGETGGHTALHDSVELHPDSDDDEAEVVPAGGIAPVSAARAVSARVTEGQVVAKTTKEKSKVPLALILTGGGLVLGVGALLAWAASSGLFG</sequence>
<feature type="compositionally biased region" description="Pro residues" evidence="1">
    <location>
        <begin position="145"/>
        <end position="156"/>
    </location>
</feature>
<keyword evidence="4" id="KW-1185">Reference proteome</keyword>
<proteinExistence type="predicted"/>
<comment type="caution">
    <text evidence="3">The sequence shown here is derived from an EMBL/GenBank/DDBJ whole genome shotgun (WGS) entry which is preliminary data.</text>
</comment>
<feature type="compositionally biased region" description="Low complexity" evidence="1">
    <location>
        <begin position="26"/>
        <end position="50"/>
    </location>
</feature>
<gene>
    <name evidence="3" type="ORF">J4H92_08180</name>
</gene>
<organism evidence="3 4">
    <name type="scientific">Leucobacter weissii</name>
    <dbReference type="NCBI Taxonomy" id="1983706"/>
    <lineage>
        <taxon>Bacteria</taxon>
        <taxon>Bacillati</taxon>
        <taxon>Actinomycetota</taxon>
        <taxon>Actinomycetes</taxon>
        <taxon>Micrococcales</taxon>
        <taxon>Microbacteriaceae</taxon>
        <taxon>Leucobacter</taxon>
    </lineage>
</organism>
<dbReference type="EMBL" id="JAGDYM010000009">
    <property type="protein sequence ID" value="MBO1901924.1"/>
    <property type="molecule type" value="Genomic_DNA"/>
</dbReference>
<dbReference type="RefSeq" id="WP_208097686.1">
    <property type="nucleotide sequence ID" value="NZ_JAGDYM010000009.1"/>
</dbReference>
<evidence type="ECO:0000313" key="4">
    <source>
        <dbReference type="Proteomes" id="UP000664382"/>
    </source>
</evidence>
<feature type="compositionally biased region" description="Basic and acidic residues" evidence="1">
    <location>
        <begin position="183"/>
        <end position="195"/>
    </location>
</feature>
<feature type="compositionally biased region" description="Basic and acidic residues" evidence="1">
    <location>
        <begin position="58"/>
        <end position="78"/>
    </location>
</feature>
<dbReference type="Proteomes" id="UP000664382">
    <property type="component" value="Unassembled WGS sequence"/>
</dbReference>